<dbReference type="Gene3D" id="3.30.465.10">
    <property type="match status" value="1"/>
</dbReference>
<dbReference type="Proteomes" id="UP000184191">
    <property type="component" value="Unassembled WGS sequence"/>
</dbReference>
<dbReference type="InterPro" id="IPR016164">
    <property type="entry name" value="FAD-linked_Oxase-like_C"/>
</dbReference>
<dbReference type="EMBL" id="FRBN01000009">
    <property type="protein sequence ID" value="SHL28057.1"/>
    <property type="molecule type" value="Genomic_DNA"/>
</dbReference>
<dbReference type="InterPro" id="IPR006094">
    <property type="entry name" value="Oxid_FAD_bind_N"/>
</dbReference>
<sequence length="382" mass="39527">MLTPKTEDDLARIVAEADAPLRIQGGGTRPIGTPTRGTVLSTSALSGIELYEPGSLTLVAKAGTPVAEIEAALAVEGQRLAFEPMDHRGLLGTTGTPTIGGVAAANVSGPRRIQSGAARDFMLGVRFVDGRGQIIKNGGRVMKNVTGYDLVKLMAGSYGTLGVLTEVSLKVLPKPRASGVMLIEGLTDDLAVTALSRALGSPYEVSGAAHLQKGLDGAPVTMIRLEGFESSVAYRAEALGKVLAGFGDFTLETDPAKTAAGWEYIRDVMPFQGRDGDVWRLSVKPSDAPGVVASLSGAEAFYDWGGGLVWLLAPEGSGVNAASIRAAVGRIGGHATLIRGNTSAGAFQPLSPAVAALQDGLRRKFDPRQILNPGLMTQGQAA</sequence>
<evidence type="ECO:0000256" key="2">
    <source>
        <dbReference type="ARBA" id="ARBA00022827"/>
    </source>
</evidence>
<dbReference type="InterPro" id="IPR016169">
    <property type="entry name" value="FAD-bd_PCMH_sub2"/>
</dbReference>
<gene>
    <name evidence="4" type="ORF">SAMN05444414_109118</name>
</gene>
<keyword evidence="5" id="KW-1185">Reference proteome</keyword>
<accession>A0A1M6ZC71</accession>
<dbReference type="NCBIfam" id="NF008439">
    <property type="entry name" value="PRK11282.1"/>
    <property type="match status" value="1"/>
</dbReference>
<name>A0A1M6ZC71_9RHOB</name>
<evidence type="ECO:0000256" key="1">
    <source>
        <dbReference type="ARBA" id="ARBA00022630"/>
    </source>
</evidence>
<evidence type="ECO:0000313" key="4">
    <source>
        <dbReference type="EMBL" id="SHL28057.1"/>
    </source>
</evidence>
<protein>
    <submittedName>
        <fullName evidence="4">Glycolate oxidase FAD binding subunit</fullName>
    </submittedName>
</protein>
<keyword evidence="1" id="KW-0285">Flavoprotein</keyword>
<dbReference type="GO" id="GO:0071949">
    <property type="term" value="F:FAD binding"/>
    <property type="evidence" value="ECO:0007669"/>
    <property type="project" value="InterPro"/>
</dbReference>
<evidence type="ECO:0000313" key="5">
    <source>
        <dbReference type="Proteomes" id="UP000184191"/>
    </source>
</evidence>
<dbReference type="PANTHER" id="PTHR11748">
    <property type="entry name" value="D-LACTATE DEHYDROGENASE"/>
    <property type="match status" value="1"/>
</dbReference>
<feature type="domain" description="FAD-binding PCMH-type" evidence="3">
    <location>
        <begin position="1"/>
        <end position="174"/>
    </location>
</feature>
<organism evidence="4 5">
    <name type="scientific">Roseovarius marisflavi</name>
    <dbReference type="NCBI Taxonomy" id="1054996"/>
    <lineage>
        <taxon>Bacteria</taxon>
        <taxon>Pseudomonadati</taxon>
        <taxon>Pseudomonadota</taxon>
        <taxon>Alphaproteobacteria</taxon>
        <taxon>Rhodobacterales</taxon>
        <taxon>Roseobacteraceae</taxon>
        <taxon>Roseovarius</taxon>
    </lineage>
</organism>
<keyword evidence="2" id="KW-0274">FAD</keyword>
<reference evidence="5" key="1">
    <citation type="submission" date="2016-11" db="EMBL/GenBank/DDBJ databases">
        <authorList>
            <person name="Varghese N."/>
            <person name="Submissions S."/>
        </authorList>
    </citation>
    <scope>NUCLEOTIDE SEQUENCE [LARGE SCALE GENOMIC DNA]</scope>
    <source>
        <strain evidence="5">DSM 29327</strain>
    </source>
</reference>
<dbReference type="SUPFAM" id="SSF55103">
    <property type="entry name" value="FAD-linked oxidases, C-terminal domain"/>
    <property type="match status" value="1"/>
</dbReference>
<dbReference type="InterPro" id="IPR036318">
    <property type="entry name" value="FAD-bd_PCMH-like_sf"/>
</dbReference>
<evidence type="ECO:0000259" key="3">
    <source>
        <dbReference type="PROSITE" id="PS51387"/>
    </source>
</evidence>
<dbReference type="PANTHER" id="PTHR11748:SF103">
    <property type="entry name" value="GLYCOLATE OXIDASE SUBUNIT GLCE"/>
    <property type="match status" value="1"/>
</dbReference>
<dbReference type="Pfam" id="PF01565">
    <property type="entry name" value="FAD_binding_4"/>
    <property type="match status" value="1"/>
</dbReference>
<dbReference type="AlphaFoldDB" id="A0A1M6ZC71"/>
<proteinExistence type="predicted"/>
<dbReference type="InterPro" id="IPR016166">
    <property type="entry name" value="FAD-bd_PCMH"/>
</dbReference>
<dbReference type="PROSITE" id="PS51387">
    <property type="entry name" value="FAD_PCMH"/>
    <property type="match status" value="1"/>
</dbReference>
<dbReference type="STRING" id="1054996.SAMN05444414_109118"/>
<dbReference type="GO" id="GO:0003824">
    <property type="term" value="F:catalytic activity"/>
    <property type="evidence" value="ECO:0007669"/>
    <property type="project" value="InterPro"/>
</dbReference>
<dbReference type="SUPFAM" id="SSF56176">
    <property type="entry name" value="FAD-binding/transporter-associated domain-like"/>
    <property type="match status" value="1"/>
</dbReference>